<evidence type="ECO:0000313" key="1">
    <source>
        <dbReference type="EMBL" id="QIZ69599.1"/>
    </source>
</evidence>
<dbReference type="RefSeq" id="WP_168567756.1">
    <property type="nucleotide sequence ID" value="NZ_CP051167.1"/>
</dbReference>
<protein>
    <submittedName>
        <fullName evidence="1">Uncharacterized protein</fullName>
    </submittedName>
</protein>
<sequence length="87" mass="10228">MIGTLGIEAFVRSVENKAIPFEKTPLLTDRTRLRCYWDNDPRFSSTSDLRGGDRPLGIDFLLDYDRDRKFSMISITLWQWDYHNGLL</sequence>
<dbReference type="EMBL" id="CP051167">
    <property type="protein sequence ID" value="QIZ69599.1"/>
    <property type="molecule type" value="Genomic_DNA"/>
</dbReference>
<accession>A0A6H1TWA0</accession>
<organism evidence="1 2">
    <name type="scientific">Oxynema aestuarii AP17</name>
    <dbReference type="NCBI Taxonomy" id="2064643"/>
    <lineage>
        <taxon>Bacteria</taxon>
        <taxon>Bacillati</taxon>
        <taxon>Cyanobacteriota</taxon>
        <taxon>Cyanophyceae</taxon>
        <taxon>Oscillatoriophycideae</taxon>
        <taxon>Oscillatoriales</taxon>
        <taxon>Oscillatoriaceae</taxon>
        <taxon>Oxynema</taxon>
        <taxon>Oxynema aestuarii</taxon>
    </lineage>
</organism>
<gene>
    <name evidence="1" type="ORF">HCG48_02520</name>
</gene>
<evidence type="ECO:0000313" key="2">
    <source>
        <dbReference type="Proteomes" id="UP000500857"/>
    </source>
</evidence>
<dbReference type="Proteomes" id="UP000500857">
    <property type="component" value="Chromosome"/>
</dbReference>
<dbReference type="KEGG" id="oxy:HCG48_02520"/>
<keyword evidence="2" id="KW-1185">Reference proteome</keyword>
<reference evidence="1 2" key="1">
    <citation type="submission" date="2020-04" db="EMBL/GenBank/DDBJ databases">
        <authorList>
            <person name="Basu S."/>
            <person name="Maruthanayagam V."/>
            <person name="Chakraborty S."/>
            <person name="Pramanik A."/>
            <person name="Mukherjee J."/>
            <person name="Brink B."/>
        </authorList>
    </citation>
    <scope>NUCLEOTIDE SEQUENCE [LARGE SCALE GENOMIC DNA]</scope>
    <source>
        <strain evidence="1 2">AP17</strain>
    </source>
</reference>
<dbReference type="AlphaFoldDB" id="A0A6H1TWA0"/>
<name>A0A6H1TWA0_9CYAN</name>
<proteinExistence type="predicted"/>